<accession>A0ABV8L736</accession>
<organism evidence="7 8">
    <name type="scientific">Nocardia rhizosphaerae</name>
    <dbReference type="NCBI Taxonomy" id="1691571"/>
    <lineage>
        <taxon>Bacteria</taxon>
        <taxon>Bacillati</taxon>
        <taxon>Actinomycetota</taxon>
        <taxon>Actinomycetes</taxon>
        <taxon>Mycobacteriales</taxon>
        <taxon>Nocardiaceae</taxon>
        <taxon>Nocardia</taxon>
    </lineage>
</organism>
<evidence type="ECO:0000256" key="2">
    <source>
        <dbReference type="ARBA" id="ARBA00022598"/>
    </source>
</evidence>
<evidence type="ECO:0000256" key="3">
    <source>
        <dbReference type="ARBA" id="ARBA00022832"/>
    </source>
</evidence>
<evidence type="ECO:0000259" key="6">
    <source>
        <dbReference type="Pfam" id="PF00501"/>
    </source>
</evidence>
<evidence type="ECO:0000313" key="7">
    <source>
        <dbReference type="EMBL" id="MFC4126677.1"/>
    </source>
</evidence>
<dbReference type="InterPro" id="IPR000873">
    <property type="entry name" value="AMP-dep_synth/lig_dom"/>
</dbReference>
<dbReference type="InterPro" id="IPR042099">
    <property type="entry name" value="ANL_N_sf"/>
</dbReference>
<keyword evidence="8" id="KW-1185">Reference proteome</keyword>
<name>A0ABV8L736_9NOCA</name>
<dbReference type="CDD" id="cd05907">
    <property type="entry name" value="VL_LC_FACS_like"/>
    <property type="match status" value="1"/>
</dbReference>
<dbReference type="PANTHER" id="PTHR43272:SF32">
    <property type="entry name" value="AMP-DEPENDENT SYNTHETASE_LIGASE DOMAIN-CONTAINING PROTEIN"/>
    <property type="match status" value="1"/>
</dbReference>
<feature type="domain" description="AMP-dependent synthetase/ligase" evidence="6">
    <location>
        <begin position="24"/>
        <end position="428"/>
    </location>
</feature>
<dbReference type="InterPro" id="IPR020845">
    <property type="entry name" value="AMP-binding_CS"/>
</dbReference>
<evidence type="ECO:0000313" key="8">
    <source>
        <dbReference type="Proteomes" id="UP001595767"/>
    </source>
</evidence>
<gene>
    <name evidence="7" type="ORF">ACFOW8_17190</name>
</gene>
<dbReference type="Proteomes" id="UP001595767">
    <property type="component" value="Unassembled WGS sequence"/>
</dbReference>
<dbReference type="PANTHER" id="PTHR43272">
    <property type="entry name" value="LONG-CHAIN-FATTY-ACID--COA LIGASE"/>
    <property type="match status" value="1"/>
</dbReference>
<dbReference type="Pfam" id="PF23562">
    <property type="entry name" value="AMP-binding_C_3"/>
    <property type="match status" value="1"/>
</dbReference>
<evidence type="ECO:0000256" key="1">
    <source>
        <dbReference type="ARBA" id="ARBA00006432"/>
    </source>
</evidence>
<dbReference type="Gene3D" id="3.40.50.12780">
    <property type="entry name" value="N-terminal domain of ligase-like"/>
    <property type="match status" value="2"/>
</dbReference>
<dbReference type="PROSITE" id="PS00455">
    <property type="entry name" value="AMP_BINDING"/>
    <property type="match status" value="1"/>
</dbReference>
<protein>
    <recommendedName>
        <fullName evidence="5">Acyl-CoA synthetase</fullName>
    </recommendedName>
</protein>
<evidence type="ECO:0000256" key="5">
    <source>
        <dbReference type="ARBA" id="ARBA00032875"/>
    </source>
</evidence>
<comment type="caution">
    <text evidence="7">The sequence shown here is derived from an EMBL/GenBank/DDBJ whole genome shotgun (WGS) entry which is preliminary data.</text>
</comment>
<dbReference type="SUPFAM" id="SSF56801">
    <property type="entry name" value="Acetyl-CoA synthetase-like"/>
    <property type="match status" value="1"/>
</dbReference>
<evidence type="ECO:0000256" key="4">
    <source>
        <dbReference type="ARBA" id="ARBA00023098"/>
    </source>
</evidence>
<dbReference type="Pfam" id="PF00501">
    <property type="entry name" value="AMP-binding"/>
    <property type="match status" value="1"/>
</dbReference>
<comment type="similarity">
    <text evidence="1">Belongs to the ATP-dependent AMP-binding enzyme family.</text>
</comment>
<sequence>MREFTAAPTFTIAEGDTIVDSVYAQAEQAPERVLFSRPVDGDWIDVTAVEFARLVSSVAMGLIANGIQPGDRVVLLSATRFEWTLLDFAIWAAGAVTVPVYDSSSAEQVRWILEDSGAAIALVERAAQKELLTGAPETLRRTLVIDDGAEATLVADGTAIADVALRERLDGLRAETIASLVYTSGTTGRPKGCVLTHRNFLAEVRGIRTATIGDIARPGNRMLTFLPLAHVLARAVSLAAFDAGMTQAHWADFKTITEQFARFAPHTILGVPRVFEKVRDGADKKARAGGFVKAAIFEFAERTAIRWSENLDHTGGFARPPSPLLRASHALCDRLVYAPLRAALGGDCAYAISGGGALAPRLGHFFRGLGVPIYEGYGLTESTAAHCVNSPGAIKIGTVGRPLGGSGVRIAADGEIELSGGVVFAGYWHNDAASAAALDDGWLRTGDIGELDADGFLSITGRKKDLLVTAGGKNVSPGPLEDRIRSHALISQAVVLGDGRPFVTALITVDPEAFAAWKSTTGRPASATIGELRADAALRAEVQRAIDDANSGVSHAESIKKFVLLERDLTEESGELTATMKVKRHVVAERFADRIEQMYRSPDR</sequence>
<dbReference type="EMBL" id="JBHSBA010000007">
    <property type="protein sequence ID" value="MFC4126677.1"/>
    <property type="molecule type" value="Genomic_DNA"/>
</dbReference>
<proteinExistence type="inferred from homology"/>
<keyword evidence="2" id="KW-0436">Ligase</keyword>
<dbReference type="RefSeq" id="WP_378551623.1">
    <property type="nucleotide sequence ID" value="NZ_JBHSBA010000007.1"/>
</dbReference>
<keyword evidence="4" id="KW-0443">Lipid metabolism</keyword>
<reference evidence="8" key="1">
    <citation type="journal article" date="2019" name="Int. J. Syst. Evol. Microbiol.">
        <title>The Global Catalogue of Microorganisms (GCM) 10K type strain sequencing project: providing services to taxonomists for standard genome sequencing and annotation.</title>
        <authorList>
            <consortium name="The Broad Institute Genomics Platform"/>
            <consortium name="The Broad Institute Genome Sequencing Center for Infectious Disease"/>
            <person name="Wu L."/>
            <person name="Ma J."/>
        </authorList>
    </citation>
    <scope>NUCLEOTIDE SEQUENCE [LARGE SCALE GENOMIC DNA]</scope>
    <source>
        <strain evidence="8">CGMCC 4.7204</strain>
    </source>
</reference>
<keyword evidence="3" id="KW-0276">Fatty acid metabolism</keyword>